<feature type="transmembrane region" description="Helical" evidence="6">
    <location>
        <begin position="202"/>
        <end position="222"/>
    </location>
</feature>
<dbReference type="GO" id="GO:0005886">
    <property type="term" value="C:plasma membrane"/>
    <property type="evidence" value="ECO:0007669"/>
    <property type="project" value="TreeGrafter"/>
</dbReference>
<accession>A0A072NTU8</accession>
<dbReference type="Gene3D" id="1.20.1250.20">
    <property type="entry name" value="MFS general substrate transporter like domains"/>
    <property type="match status" value="1"/>
</dbReference>
<feature type="domain" description="Major facilitator superfamily (MFS) profile" evidence="7">
    <location>
        <begin position="48"/>
        <end position="556"/>
    </location>
</feature>
<dbReference type="SUPFAM" id="SSF103473">
    <property type="entry name" value="MFS general substrate transporter"/>
    <property type="match status" value="1"/>
</dbReference>
<evidence type="ECO:0000313" key="9">
    <source>
        <dbReference type="Proteomes" id="UP000027920"/>
    </source>
</evidence>
<feature type="transmembrane region" description="Helical" evidence="6">
    <location>
        <begin position="82"/>
        <end position="101"/>
    </location>
</feature>
<dbReference type="VEuPathDB" id="FungiDB:A1O9_12868"/>
<evidence type="ECO:0000256" key="4">
    <source>
        <dbReference type="ARBA" id="ARBA00022989"/>
    </source>
</evidence>
<dbReference type="Pfam" id="PF06609">
    <property type="entry name" value="TRI12"/>
    <property type="match status" value="1"/>
</dbReference>
<dbReference type="Proteomes" id="UP000027920">
    <property type="component" value="Unassembled WGS sequence"/>
</dbReference>
<dbReference type="PROSITE" id="PS50850">
    <property type="entry name" value="MFS"/>
    <property type="match status" value="1"/>
</dbReference>
<dbReference type="RefSeq" id="XP_013253676.1">
    <property type="nucleotide sequence ID" value="XM_013398222.1"/>
</dbReference>
<gene>
    <name evidence="8" type="ORF">A1O9_12868</name>
</gene>
<evidence type="ECO:0000256" key="6">
    <source>
        <dbReference type="SAM" id="Phobius"/>
    </source>
</evidence>
<dbReference type="InterPro" id="IPR036259">
    <property type="entry name" value="MFS_trans_sf"/>
</dbReference>
<keyword evidence="9" id="KW-1185">Reference proteome</keyword>
<dbReference type="InterPro" id="IPR053791">
    <property type="entry name" value="MFS_Tri12-like"/>
</dbReference>
<dbReference type="PANTHER" id="PTHR23501:SF109">
    <property type="entry name" value="MAJOR FACILITATOR SUPERFAMILY (MFS) PROFILE DOMAIN-CONTAINING PROTEIN-RELATED"/>
    <property type="match status" value="1"/>
</dbReference>
<feature type="transmembrane region" description="Helical" evidence="6">
    <location>
        <begin position="380"/>
        <end position="400"/>
    </location>
</feature>
<feature type="transmembrane region" description="Helical" evidence="6">
    <location>
        <begin position="532"/>
        <end position="550"/>
    </location>
</feature>
<keyword evidence="3 6" id="KW-0812">Transmembrane</keyword>
<feature type="transmembrane region" description="Helical" evidence="6">
    <location>
        <begin position="406"/>
        <end position="426"/>
    </location>
</feature>
<name>A0A072NTU8_9EURO</name>
<comment type="caution">
    <text evidence="8">The sequence shown here is derived from an EMBL/GenBank/DDBJ whole genome shotgun (WGS) entry which is preliminary data.</text>
</comment>
<feature type="transmembrane region" description="Helical" evidence="6">
    <location>
        <begin position="347"/>
        <end position="368"/>
    </location>
</feature>
<keyword evidence="5 6" id="KW-0472">Membrane</keyword>
<dbReference type="OrthoDB" id="4139357at2759"/>
<dbReference type="InterPro" id="IPR010573">
    <property type="entry name" value="MFS_Str1/Tri12-like"/>
</dbReference>
<evidence type="ECO:0000256" key="2">
    <source>
        <dbReference type="ARBA" id="ARBA00022448"/>
    </source>
</evidence>
<dbReference type="GO" id="GO:0022857">
    <property type="term" value="F:transmembrane transporter activity"/>
    <property type="evidence" value="ECO:0007669"/>
    <property type="project" value="InterPro"/>
</dbReference>
<feature type="transmembrane region" description="Helical" evidence="6">
    <location>
        <begin position="44"/>
        <end position="70"/>
    </location>
</feature>
<evidence type="ECO:0000256" key="3">
    <source>
        <dbReference type="ARBA" id="ARBA00022692"/>
    </source>
</evidence>
<reference evidence="8 9" key="1">
    <citation type="submission" date="2013-03" db="EMBL/GenBank/DDBJ databases">
        <title>The Genome Sequence of Exophiala aquamarina CBS 119918.</title>
        <authorList>
            <consortium name="The Broad Institute Genomics Platform"/>
            <person name="Cuomo C."/>
            <person name="de Hoog S."/>
            <person name="Gorbushina A."/>
            <person name="Walker B."/>
            <person name="Young S.K."/>
            <person name="Zeng Q."/>
            <person name="Gargeya S."/>
            <person name="Fitzgerald M."/>
            <person name="Haas B."/>
            <person name="Abouelleil A."/>
            <person name="Allen A.W."/>
            <person name="Alvarado L."/>
            <person name="Arachchi H.M."/>
            <person name="Berlin A.M."/>
            <person name="Chapman S.B."/>
            <person name="Gainer-Dewar J."/>
            <person name="Goldberg J."/>
            <person name="Griggs A."/>
            <person name="Gujja S."/>
            <person name="Hansen M."/>
            <person name="Howarth C."/>
            <person name="Imamovic A."/>
            <person name="Ireland A."/>
            <person name="Larimer J."/>
            <person name="McCowan C."/>
            <person name="Murphy C."/>
            <person name="Pearson M."/>
            <person name="Poon T.W."/>
            <person name="Priest M."/>
            <person name="Roberts A."/>
            <person name="Saif S."/>
            <person name="Shea T."/>
            <person name="Sisk P."/>
            <person name="Sykes S."/>
            <person name="Wortman J."/>
            <person name="Nusbaum C."/>
            <person name="Birren B."/>
        </authorList>
    </citation>
    <scope>NUCLEOTIDE SEQUENCE [LARGE SCALE GENOMIC DNA]</scope>
    <source>
        <strain evidence="8 9">CBS 119918</strain>
    </source>
</reference>
<sequence>MSSLEEKPQPKTMPVNAITQYVENVATLNSNVDQLPRGYFKSPLFIGTYLACGLSLLCGAGTFSLIAPLLSSINRDIGPSPNYVWISLAYQLLLGVGCTLVGRVTDLFGRRWVFVGGSFLAVIGNIICATAPAIGALVAGMTIVGAATATQLSFVFVLGELVPMKHRYLANAGLYFMSIPFAAFGPAISLSLVNDAGRGWRWVYYILIIVNGVTTALWFFFYHPPTFHMLNRNARAKRMLKDFDYVGFILFSGGLATMLLGLSWGGGVYPWKSAHVIATLVVGGVSSVAFVLYEVYAHLEQPYVPMHLFKNAGWVAATVVVCVGAMVYYAFSIIWPLMVVNLYAPKASIVGLVSCVVSGMVVAAALAGLGTIGLFKQTRYYLAINSLIGTALLAAVSVATQHNESSVLGLLIPGIFFIGIAEAVSLTMTGIVVKNQDEIGTAVGLSASLRSLAGTLAASIYTTILTNRLTETIPAEVAPAAIGAGFPESSLPDLIGILSGLINPDQVPDVTPDILAVATDAYRTAFSKSIKTVFLVTIAFGVLSVVASMFCPNRDDALNDLVMKTLHRPKEEKGLENALRVEEEANN</sequence>
<dbReference type="AlphaFoldDB" id="A0A072NTU8"/>
<dbReference type="CDD" id="cd06179">
    <property type="entry name" value="MFS_TRI12_like"/>
    <property type="match status" value="1"/>
</dbReference>
<dbReference type="HOGENOM" id="CLU_000960_25_2_1"/>
<evidence type="ECO:0000256" key="5">
    <source>
        <dbReference type="ARBA" id="ARBA00023136"/>
    </source>
</evidence>
<protein>
    <recommendedName>
        <fullName evidence="7">Major facilitator superfamily (MFS) profile domain-containing protein</fullName>
    </recommendedName>
</protein>
<feature type="transmembrane region" description="Helical" evidence="6">
    <location>
        <begin position="243"/>
        <end position="262"/>
    </location>
</feature>
<dbReference type="PANTHER" id="PTHR23501">
    <property type="entry name" value="MAJOR FACILITATOR SUPERFAMILY"/>
    <property type="match status" value="1"/>
</dbReference>
<comment type="subcellular location">
    <subcellularLocation>
        <location evidence="1">Membrane</location>
        <topology evidence="1">Multi-pass membrane protein</topology>
    </subcellularLocation>
</comment>
<feature type="transmembrane region" description="Helical" evidence="6">
    <location>
        <begin position="274"/>
        <end position="293"/>
    </location>
</feature>
<dbReference type="InterPro" id="IPR020846">
    <property type="entry name" value="MFS_dom"/>
</dbReference>
<evidence type="ECO:0000313" key="8">
    <source>
        <dbReference type="EMBL" id="KEF51086.1"/>
    </source>
</evidence>
<feature type="transmembrane region" description="Helical" evidence="6">
    <location>
        <begin position="140"/>
        <end position="161"/>
    </location>
</feature>
<evidence type="ECO:0000259" key="7">
    <source>
        <dbReference type="PROSITE" id="PS50850"/>
    </source>
</evidence>
<dbReference type="EMBL" id="AMGV01000029">
    <property type="protein sequence ID" value="KEF51086.1"/>
    <property type="molecule type" value="Genomic_DNA"/>
</dbReference>
<feature type="transmembrane region" description="Helical" evidence="6">
    <location>
        <begin position="113"/>
        <end position="134"/>
    </location>
</feature>
<evidence type="ECO:0000256" key="1">
    <source>
        <dbReference type="ARBA" id="ARBA00004141"/>
    </source>
</evidence>
<feature type="transmembrane region" description="Helical" evidence="6">
    <location>
        <begin position="168"/>
        <end position="190"/>
    </location>
</feature>
<keyword evidence="4 6" id="KW-1133">Transmembrane helix</keyword>
<feature type="transmembrane region" description="Helical" evidence="6">
    <location>
        <begin position="314"/>
        <end position="335"/>
    </location>
</feature>
<organism evidence="8 9">
    <name type="scientific">Exophiala aquamarina CBS 119918</name>
    <dbReference type="NCBI Taxonomy" id="1182545"/>
    <lineage>
        <taxon>Eukaryota</taxon>
        <taxon>Fungi</taxon>
        <taxon>Dikarya</taxon>
        <taxon>Ascomycota</taxon>
        <taxon>Pezizomycotina</taxon>
        <taxon>Eurotiomycetes</taxon>
        <taxon>Chaetothyriomycetidae</taxon>
        <taxon>Chaetothyriales</taxon>
        <taxon>Herpotrichiellaceae</taxon>
        <taxon>Exophiala</taxon>
    </lineage>
</organism>
<proteinExistence type="predicted"/>
<dbReference type="GeneID" id="25287762"/>
<keyword evidence="2" id="KW-0813">Transport</keyword>